<reference evidence="1" key="1">
    <citation type="submission" date="2014-09" db="EMBL/GenBank/DDBJ databases">
        <authorList>
            <person name="Magalhaes I.L.F."/>
            <person name="Oliveira U."/>
            <person name="Santos F.R."/>
            <person name="Vidigal T.H.D.A."/>
            <person name="Brescovit A.D."/>
            <person name="Santos A.J."/>
        </authorList>
    </citation>
    <scope>NUCLEOTIDE SEQUENCE</scope>
    <source>
        <tissue evidence="1">Shoot tissue taken approximately 20 cm above the soil surface</tissue>
    </source>
</reference>
<accession>A0A0A8ZAC5</accession>
<proteinExistence type="predicted"/>
<dbReference type="EMBL" id="GBRH01261521">
    <property type="protein sequence ID" value="JAD36374.1"/>
    <property type="molecule type" value="Transcribed_RNA"/>
</dbReference>
<protein>
    <submittedName>
        <fullName evidence="1">Uncharacterized protein</fullName>
    </submittedName>
</protein>
<evidence type="ECO:0000313" key="1">
    <source>
        <dbReference type="EMBL" id="JAD36374.1"/>
    </source>
</evidence>
<dbReference type="AlphaFoldDB" id="A0A0A8ZAC5"/>
<sequence length="37" mass="4345">MLAKAYLRLSMFHFFDTTMLNFTKIRSTTCPKSLESN</sequence>
<reference evidence="1" key="2">
    <citation type="journal article" date="2015" name="Data Brief">
        <title>Shoot transcriptome of the giant reed, Arundo donax.</title>
        <authorList>
            <person name="Barrero R.A."/>
            <person name="Guerrero F.D."/>
            <person name="Moolhuijzen P."/>
            <person name="Goolsby J.A."/>
            <person name="Tidwell J."/>
            <person name="Bellgard S.E."/>
            <person name="Bellgard M.I."/>
        </authorList>
    </citation>
    <scope>NUCLEOTIDE SEQUENCE</scope>
    <source>
        <tissue evidence="1">Shoot tissue taken approximately 20 cm above the soil surface</tissue>
    </source>
</reference>
<name>A0A0A8ZAC5_ARUDO</name>
<organism evidence="1">
    <name type="scientific">Arundo donax</name>
    <name type="common">Giant reed</name>
    <name type="synonym">Donax arundinaceus</name>
    <dbReference type="NCBI Taxonomy" id="35708"/>
    <lineage>
        <taxon>Eukaryota</taxon>
        <taxon>Viridiplantae</taxon>
        <taxon>Streptophyta</taxon>
        <taxon>Embryophyta</taxon>
        <taxon>Tracheophyta</taxon>
        <taxon>Spermatophyta</taxon>
        <taxon>Magnoliopsida</taxon>
        <taxon>Liliopsida</taxon>
        <taxon>Poales</taxon>
        <taxon>Poaceae</taxon>
        <taxon>PACMAD clade</taxon>
        <taxon>Arundinoideae</taxon>
        <taxon>Arundineae</taxon>
        <taxon>Arundo</taxon>
    </lineage>
</organism>